<name>T2IJH4_CROWT</name>
<organism evidence="1 2">
    <name type="scientific">Crocosphaera watsonii WH 0005</name>
    <dbReference type="NCBI Taxonomy" id="423472"/>
    <lineage>
        <taxon>Bacteria</taxon>
        <taxon>Bacillati</taxon>
        <taxon>Cyanobacteriota</taxon>
        <taxon>Cyanophyceae</taxon>
        <taxon>Oscillatoriophycideae</taxon>
        <taxon>Chroococcales</taxon>
        <taxon>Aphanothecaceae</taxon>
        <taxon>Crocosphaera</taxon>
    </lineage>
</organism>
<sequence>MEIGGSLMKPNFESMTRQELKAYVLKNRDDQEALNILMGRRSPDNEATWYDFADNQEVSQDILKRKINQEIKN</sequence>
<dbReference type="InterPro" id="IPR054053">
    <property type="entry name" value="DUF6887"/>
</dbReference>
<comment type="caution">
    <text evidence="1">The sequence shown here is derived from an EMBL/GenBank/DDBJ whole genome shotgun (WGS) entry which is preliminary data.</text>
</comment>
<dbReference type="EMBL" id="CAQL01000012">
    <property type="protein sequence ID" value="CCQ53706.1"/>
    <property type="molecule type" value="Genomic_DNA"/>
</dbReference>
<reference evidence="1 2" key="2">
    <citation type="submission" date="2013-09" db="EMBL/GenBank/DDBJ databases">
        <title>Whole genome comparison of six Crocosphaera watsonii strains with differing phenotypes.</title>
        <authorList>
            <person name="Bench S.R."/>
            <person name="Heller P."/>
            <person name="Frank I."/>
            <person name="Arciniega M."/>
            <person name="Shilova I.N."/>
            <person name="Zehr J.P."/>
        </authorList>
    </citation>
    <scope>NUCLEOTIDE SEQUENCE [LARGE SCALE GENOMIC DNA]</scope>
    <source>
        <strain evidence="1 2">WH 0005</strain>
    </source>
</reference>
<dbReference type="Proteomes" id="UP000017981">
    <property type="component" value="Unassembled WGS sequence"/>
</dbReference>
<evidence type="ECO:0000313" key="2">
    <source>
        <dbReference type="Proteomes" id="UP000017981"/>
    </source>
</evidence>
<evidence type="ECO:0000313" key="1">
    <source>
        <dbReference type="EMBL" id="CCQ53706.1"/>
    </source>
</evidence>
<dbReference type="AlphaFoldDB" id="T2IJH4"/>
<dbReference type="Pfam" id="PF21826">
    <property type="entry name" value="DUF6887"/>
    <property type="match status" value="1"/>
</dbReference>
<protein>
    <submittedName>
        <fullName evidence="1">Uncharacterized protein</fullName>
    </submittedName>
</protein>
<gene>
    <name evidence="1" type="ORF">CWATWH0005_3398</name>
</gene>
<accession>T2IJH4</accession>
<proteinExistence type="predicted"/>
<reference evidence="1 2" key="1">
    <citation type="submission" date="2013-01" db="EMBL/GenBank/DDBJ databases">
        <authorList>
            <person name="Bench S."/>
        </authorList>
    </citation>
    <scope>NUCLEOTIDE SEQUENCE [LARGE SCALE GENOMIC DNA]</scope>
    <source>
        <strain evidence="1 2">WH 0005</strain>
    </source>
</reference>